<dbReference type="OrthoDB" id="9790530at2"/>
<organism evidence="3 4">
    <name type="scientific">Sutcliffiella horikoshii</name>
    <dbReference type="NCBI Taxonomy" id="79883"/>
    <lineage>
        <taxon>Bacteria</taxon>
        <taxon>Bacillati</taxon>
        <taxon>Bacillota</taxon>
        <taxon>Bacilli</taxon>
        <taxon>Bacillales</taxon>
        <taxon>Bacillaceae</taxon>
        <taxon>Sutcliffiella</taxon>
    </lineage>
</organism>
<dbReference type="Pfam" id="PF13482">
    <property type="entry name" value="RNase_H_2"/>
    <property type="match status" value="1"/>
</dbReference>
<evidence type="ECO:0000256" key="1">
    <source>
        <dbReference type="SAM" id="MobiDB-lite"/>
    </source>
</evidence>
<proteinExistence type="predicted"/>
<feature type="compositionally biased region" description="Basic and acidic residues" evidence="1">
    <location>
        <begin position="19"/>
        <end position="30"/>
    </location>
</feature>
<name>A0A5D4TJK9_9BACI</name>
<comment type="caution">
    <text evidence="3">The sequence shown here is derived from an EMBL/GenBank/DDBJ whole genome shotgun (WGS) entry which is preliminary data.</text>
</comment>
<evidence type="ECO:0000313" key="3">
    <source>
        <dbReference type="EMBL" id="TYS74652.1"/>
    </source>
</evidence>
<dbReference type="PANTHER" id="PTHR38462:SF1">
    <property type="entry name" value="YPRB RIBONUCLEASE H-LIKE DOMAIN-CONTAINING PROTEIN"/>
    <property type="match status" value="1"/>
</dbReference>
<dbReference type="PANTHER" id="PTHR38462">
    <property type="entry name" value="EXONUCLEASE-LIKE PROTEIN"/>
    <property type="match status" value="1"/>
</dbReference>
<feature type="compositionally biased region" description="Basic residues" evidence="1">
    <location>
        <begin position="1"/>
        <end position="14"/>
    </location>
</feature>
<reference evidence="3 4" key="1">
    <citation type="submission" date="2019-08" db="EMBL/GenBank/DDBJ databases">
        <title>Bacillus genomes from the desert of Cuatro Cienegas, Coahuila.</title>
        <authorList>
            <person name="Olmedo-Alvarez G."/>
        </authorList>
    </citation>
    <scope>NUCLEOTIDE SEQUENCE [LARGE SCALE GENOMIC DNA]</scope>
    <source>
        <strain evidence="3 4">CH98b_3T</strain>
    </source>
</reference>
<dbReference type="SUPFAM" id="SSF81901">
    <property type="entry name" value="HCP-like"/>
    <property type="match status" value="1"/>
</dbReference>
<dbReference type="Gene3D" id="3.30.420.10">
    <property type="entry name" value="Ribonuclease H-like superfamily/Ribonuclease H"/>
    <property type="match status" value="1"/>
</dbReference>
<accession>A0A5D4TJK9</accession>
<dbReference type="InterPro" id="IPR011990">
    <property type="entry name" value="TPR-like_helical_dom_sf"/>
</dbReference>
<protein>
    <recommendedName>
        <fullName evidence="2">YprB ribonuclease H-like domain-containing protein</fullName>
    </recommendedName>
</protein>
<evidence type="ECO:0000313" key="4">
    <source>
        <dbReference type="Proteomes" id="UP000324517"/>
    </source>
</evidence>
<evidence type="ECO:0000259" key="2">
    <source>
        <dbReference type="Pfam" id="PF13482"/>
    </source>
</evidence>
<dbReference type="Proteomes" id="UP000324517">
    <property type="component" value="Unassembled WGS sequence"/>
</dbReference>
<dbReference type="RefSeq" id="WP_148978346.1">
    <property type="nucleotide sequence ID" value="NZ_JBNILM010000001.1"/>
</dbReference>
<sequence>MSMKNKLNRMKQHLQSKPSEARLEEGEKEKVKKLPETSVIDIPNLKEWEAYGVKPYYANGEYCLIREVEYDLDYKHGTYRLGDLLPVMDEWQKCEVEHPLSAKGHQAKDLFFFDTETTGLSGGTGTTIFLLGYARVLPDKVIVKQHLLPGPGNEVALYQSFLEKVDYTTLVTYNGKAFDWPQVKTRHTLIREHVPKLPAFGHYDLLHASRRLWKNKLESVRLANVEKEILEIERQDDIPGYLAPMIYFDFVKTHEMQGIKGVMKHNEWDVLTLITLYAHLSSLLLVDNKQRDKMEEYEIGRWYDVLGEKEAAKALYTNISDSSPPATFNLGMLKKKEQNYKEAKILFQKCFADENNLYKETAGIEIAKILEHKEKDYTLALFYAEKSLEFYKSSNNKTSKNKSAMLADFEKRIKRLKNKSRN</sequence>
<dbReference type="GO" id="GO:0003676">
    <property type="term" value="F:nucleic acid binding"/>
    <property type="evidence" value="ECO:0007669"/>
    <property type="project" value="InterPro"/>
</dbReference>
<dbReference type="InterPro" id="IPR038720">
    <property type="entry name" value="YprB_RNase_H-like_dom"/>
</dbReference>
<gene>
    <name evidence="3" type="ORF">FZC75_02855</name>
</gene>
<dbReference type="SUPFAM" id="SSF53098">
    <property type="entry name" value="Ribonuclease H-like"/>
    <property type="match status" value="1"/>
</dbReference>
<dbReference type="EMBL" id="VTET01000001">
    <property type="protein sequence ID" value="TYS74652.1"/>
    <property type="molecule type" value="Genomic_DNA"/>
</dbReference>
<dbReference type="InterPro" id="IPR036397">
    <property type="entry name" value="RNaseH_sf"/>
</dbReference>
<dbReference type="InterPro" id="IPR012337">
    <property type="entry name" value="RNaseH-like_sf"/>
</dbReference>
<dbReference type="AlphaFoldDB" id="A0A5D4TJK9"/>
<dbReference type="Gene3D" id="1.25.40.10">
    <property type="entry name" value="Tetratricopeptide repeat domain"/>
    <property type="match status" value="1"/>
</dbReference>
<feature type="region of interest" description="Disordered" evidence="1">
    <location>
        <begin position="1"/>
        <end position="30"/>
    </location>
</feature>
<feature type="domain" description="YprB ribonuclease H-like" evidence="2">
    <location>
        <begin position="112"/>
        <end position="280"/>
    </location>
</feature>